<dbReference type="InterPro" id="IPR000039">
    <property type="entry name" value="Ribosomal_eL18"/>
</dbReference>
<dbReference type="Pfam" id="PF17135">
    <property type="entry name" value="Ribosomal_L18"/>
    <property type="match status" value="1"/>
</dbReference>
<feature type="region of interest" description="Disordered" evidence="5">
    <location>
        <begin position="150"/>
        <end position="198"/>
    </location>
</feature>
<organism evidence="7 8">
    <name type="scientific">Leishmania panamensis</name>
    <dbReference type="NCBI Taxonomy" id="5679"/>
    <lineage>
        <taxon>Eukaryota</taxon>
        <taxon>Discoba</taxon>
        <taxon>Euglenozoa</taxon>
        <taxon>Kinetoplastea</taxon>
        <taxon>Metakinetoplastina</taxon>
        <taxon>Trypanosomatida</taxon>
        <taxon>Trypanosomatidae</taxon>
        <taxon>Leishmaniinae</taxon>
        <taxon>Leishmania</taxon>
        <taxon>Leishmania guyanensis species complex</taxon>
    </lineage>
</organism>
<protein>
    <submittedName>
        <fullName evidence="7">60S ribosomal protein L18, putative</fullName>
    </submittedName>
</protein>
<keyword evidence="4" id="KW-0687">Ribonucleoprotein</keyword>
<dbReference type="GO" id="GO:0003723">
    <property type="term" value="F:RNA binding"/>
    <property type="evidence" value="ECO:0007669"/>
    <property type="project" value="TreeGrafter"/>
</dbReference>
<dbReference type="PANTHER" id="PTHR10934:SF2">
    <property type="entry name" value="LARGE RIBOSOMAL SUBUNIT PROTEIN EL18"/>
    <property type="match status" value="1"/>
</dbReference>
<reference evidence="7 8" key="1">
    <citation type="journal article" date="2015" name="Sci. Rep.">
        <title>The genome of Leishmania panamensis: insights into genomics of the L. (Viannia) subgenus.</title>
        <authorList>
            <person name="Llanes A."/>
            <person name="Restrepo C.M."/>
            <person name="Vecchio G.D."/>
            <person name="Anguizola F.J."/>
            <person name="Lleonart R."/>
        </authorList>
    </citation>
    <scope>NUCLEOTIDE SEQUENCE [LARGE SCALE GENOMIC DNA]</scope>
    <source>
        <strain evidence="7 8">MHOM/PA/94/PSC-1</strain>
    </source>
</reference>
<dbReference type="OrthoDB" id="261402at2759"/>
<accession>A0A088RMM0</accession>
<dbReference type="GeneID" id="22573155"/>
<comment type="similarity">
    <text evidence="2">Belongs to the eukaryotic ribosomal protein eL18 family.</text>
</comment>
<dbReference type="GO" id="GO:0006412">
    <property type="term" value="P:translation"/>
    <property type="evidence" value="ECO:0007669"/>
    <property type="project" value="InterPro"/>
</dbReference>
<dbReference type="Gene3D" id="3.100.10.10">
    <property type="match status" value="1"/>
</dbReference>
<dbReference type="InterPro" id="IPR021131">
    <property type="entry name" value="Ribosomal_uL15/eL18"/>
</dbReference>
<evidence type="ECO:0000313" key="8">
    <source>
        <dbReference type="Proteomes" id="UP000063063"/>
    </source>
</evidence>
<dbReference type="AlphaFoldDB" id="A0A088RMM0"/>
<dbReference type="PANTHER" id="PTHR10934">
    <property type="entry name" value="60S RIBOSOMAL PROTEIN L18"/>
    <property type="match status" value="1"/>
</dbReference>
<dbReference type="FunFam" id="3.100.10.10:FF:000001">
    <property type="entry name" value="60S ribosomal protein L18"/>
    <property type="match status" value="1"/>
</dbReference>
<dbReference type="RefSeq" id="XP_010697127.1">
    <property type="nucleotide sequence ID" value="XM_010698825.1"/>
</dbReference>
<dbReference type="EMBL" id="CP009382">
    <property type="protein sequence ID" value="AIN96474.1"/>
    <property type="molecule type" value="Genomic_DNA"/>
</dbReference>
<dbReference type="KEGG" id="lpan:LPMP_130450"/>
<sequence length="198" mass="22080">MGVDLTGISKKSRVVRHHTYSTNPYIKLLIKLYKFLAKRTSSGFNKVVYQRLIKSRSNRAPISLSRVAVVMKRKAVFTAKCKKAPIAVVVGDVLDDVRMARIPAMRVCALRFSKNARQSIVAAGGECLTFDQLAMIAPTGKNTYLMRGRKSGRESVRHFGASGVPGSHSKPYATNRGKETKRGRRPGQSYKRKAFRHV</sequence>
<evidence type="ECO:0000256" key="1">
    <source>
        <dbReference type="ARBA" id="ARBA00004496"/>
    </source>
</evidence>
<comment type="subcellular location">
    <subcellularLocation>
        <location evidence="1">Cytoplasm</location>
    </subcellularLocation>
</comment>
<feature type="domain" description="Large ribosomal subunit protein uL15/eL18" evidence="6">
    <location>
        <begin position="2"/>
        <end position="191"/>
    </location>
</feature>
<dbReference type="eggNOG" id="KOG1714">
    <property type="taxonomic scope" value="Eukaryota"/>
</dbReference>
<dbReference type="VEuPathDB" id="TriTrypDB:LPMP_130450"/>
<evidence type="ECO:0000256" key="5">
    <source>
        <dbReference type="SAM" id="MobiDB-lite"/>
    </source>
</evidence>
<dbReference type="VEuPathDB" id="TriTrypDB:LPAL13_130008600"/>
<dbReference type="GO" id="GO:0003735">
    <property type="term" value="F:structural constituent of ribosome"/>
    <property type="evidence" value="ECO:0007669"/>
    <property type="project" value="InterPro"/>
</dbReference>
<evidence type="ECO:0000313" key="7">
    <source>
        <dbReference type="EMBL" id="AIN96474.1"/>
    </source>
</evidence>
<proteinExistence type="inferred from homology"/>
<gene>
    <name evidence="7" type="ORF">LPMP_130450</name>
</gene>
<keyword evidence="3 7" id="KW-0689">Ribosomal protein</keyword>
<dbReference type="InterPro" id="IPR036227">
    <property type="entry name" value="Ribosomal_uL15/eL18_sf"/>
</dbReference>
<dbReference type="GO" id="GO:0022625">
    <property type="term" value="C:cytosolic large ribosomal subunit"/>
    <property type="evidence" value="ECO:0007669"/>
    <property type="project" value="TreeGrafter"/>
</dbReference>
<evidence type="ECO:0000256" key="3">
    <source>
        <dbReference type="ARBA" id="ARBA00022980"/>
    </source>
</evidence>
<evidence type="ECO:0000256" key="2">
    <source>
        <dbReference type="ARBA" id="ARBA00006815"/>
    </source>
</evidence>
<dbReference type="SUPFAM" id="SSF52080">
    <property type="entry name" value="Ribosomal proteins L15p and L18e"/>
    <property type="match status" value="1"/>
</dbReference>
<feature type="compositionally biased region" description="Basic residues" evidence="5">
    <location>
        <begin position="179"/>
        <end position="198"/>
    </location>
</feature>
<keyword evidence="8" id="KW-1185">Reference proteome</keyword>
<dbReference type="Proteomes" id="UP000063063">
    <property type="component" value="Chromosome 13"/>
</dbReference>
<name>A0A088RMM0_LEIPA</name>
<evidence type="ECO:0000256" key="4">
    <source>
        <dbReference type="ARBA" id="ARBA00023274"/>
    </source>
</evidence>
<evidence type="ECO:0000259" key="6">
    <source>
        <dbReference type="Pfam" id="PF17135"/>
    </source>
</evidence>